<dbReference type="Proteomes" id="UP000694425">
    <property type="component" value="Unplaced"/>
</dbReference>
<dbReference type="SMART" id="SM00875">
    <property type="entry name" value="BACK"/>
    <property type="match status" value="1"/>
</dbReference>
<dbReference type="SMART" id="SM00225">
    <property type="entry name" value="BTB"/>
    <property type="match status" value="1"/>
</dbReference>
<keyword evidence="2" id="KW-0880">Kelch repeat</keyword>
<evidence type="ECO:0000256" key="6">
    <source>
        <dbReference type="ARBA" id="ARBA00023212"/>
    </source>
</evidence>
<dbReference type="InterPro" id="IPR006652">
    <property type="entry name" value="Kelch_1"/>
</dbReference>
<dbReference type="CTD" id="57626"/>
<dbReference type="FunFam" id="1.25.40.420:FF:000001">
    <property type="entry name" value="Kelch-like family member 12"/>
    <property type="match status" value="1"/>
</dbReference>
<dbReference type="InterPro" id="IPR011705">
    <property type="entry name" value="BACK"/>
</dbReference>
<dbReference type="GO" id="GO:0007628">
    <property type="term" value="P:adult walking behavior"/>
    <property type="evidence" value="ECO:0007669"/>
    <property type="project" value="Ensembl"/>
</dbReference>
<keyword evidence="10" id="KW-1185">Reference proteome</keyword>
<dbReference type="InterPro" id="IPR000210">
    <property type="entry name" value="BTB/POZ_dom"/>
</dbReference>
<evidence type="ECO:0000313" key="9">
    <source>
        <dbReference type="Ensembl" id="ENSNVIP00000011365.1"/>
    </source>
</evidence>
<evidence type="ECO:0000256" key="1">
    <source>
        <dbReference type="ARBA" id="ARBA00004245"/>
    </source>
</evidence>
<reference evidence="9" key="1">
    <citation type="submission" date="2025-08" db="UniProtKB">
        <authorList>
            <consortium name="Ensembl"/>
        </authorList>
    </citation>
    <scope>IDENTIFICATION</scope>
</reference>
<dbReference type="RefSeq" id="XP_044105793.1">
    <property type="nucleotide sequence ID" value="XM_044249858.1"/>
</dbReference>
<dbReference type="FunFam" id="2.120.10.80:FF:000086">
    <property type="entry name" value="Kelch-like protein 4 isoform 1"/>
    <property type="match status" value="1"/>
</dbReference>
<dbReference type="Pfam" id="PF01344">
    <property type="entry name" value="Kelch_1"/>
    <property type="match status" value="6"/>
</dbReference>
<dbReference type="Pfam" id="PF07707">
    <property type="entry name" value="BACK"/>
    <property type="match status" value="1"/>
</dbReference>
<dbReference type="InterPro" id="IPR015915">
    <property type="entry name" value="Kelch-typ_b-propeller"/>
</dbReference>
<keyword evidence="4" id="KW-0677">Repeat</keyword>
<dbReference type="GO" id="GO:0016358">
    <property type="term" value="P:dendrite development"/>
    <property type="evidence" value="ECO:0007669"/>
    <property type="project" value="Ensembl"/>
</dbReference>
<dbReference type="Gene3D" id="2.120.10.80">
    <property type="entry name" value="Kelch-type beta propeller"/>
    <property type="match status" value="2"/>
</dbReference>
<evidence type="ECO:0000256" key="2">
    <source>
        <dbReference type="ARBA" id="ARBA00022441"/>
    </source>
</evidence>
<dbReference type="PANTHER" id="PTHR24412:SF74">
    <property type="entry name" value="KELCH-LIKE PROTEIN 4"/>
    <property type="match status" value="1"/>
</dbReference>
<keyword evidence="3" id="KW-0963">Cytoplasm</keyword>
<dbReference type="CDD" id="cd18509">
    <property type="entry name" value="BACK_KLHL1"/>
    <property type="match status" value="1"/>
</dbReference>
<dbReference type="GO" id="GO:0005856">
    <property type="term" value="C:cytoskeleton"/>
    <property type="evidence" value="ECO:0007669"/>
    <property type="project" value="UniProtKB-SubCell"/>
</dbReference>
<dbReference type="PANTHER" id="PTHR24412">
    <property type="entry name" value="KELCH PROTEIN"/>
    <property type="match status" value="1"/>
</dbReference>
<dbReference type="Gene3D" id="1.25.40.420">
    <property type="match status" value="1"/>
</dbReference>
<feature type="compositionally biased region" description="Polar residues" evidence="7">
    <location>
        <begin position="51"/>
        <end position="67"/>
    </location>
</feature>
<dbReference type="GO" id="GO:0005737">
    <property type="term" value="C:cytoplasm"/>
    <property type="evidence" value="ECO:0007669"/>
    <property type="project" value="Ensembl"/>
</dbReference>
<keyword evidence="6" id="KW-0206">Cytoskeleton</keyword>
<dbReference type="GO" id="GO:0030425">
    <property type="term" value="C:dendrite"/>
    <property type="evidence" value="ECO:0007669"/>
    <property type="project" value="Ensembl"/>
</dbReference>
<evidence type="ECO:0000256" key="3">
    <source>
        <dbReference type="ARBA" id="ARBA00022490"/>
    </source>
</evidence>
<feature type="domain" description="BTB" evidence="8">
    <location>
        <begin position="213"/>
        <end position="280"/>
    </location>
</feature>
<dbReference type="FunFam" id="2.120.10.80:FF:000063">
    <property type="entry name" value="Kelch-like protein 4 isoform 1"/>
    <property type="match status" value="1"/>
</dbReference>
<dbReference type="GeneID" id="122907140"/>
<name>A0A8C7AU74_NEOVI</name>
<protein>
    <submittedName>
        <fullName evidence="9">Kelch like family member 1</fullName>
    </submittedName>
</protein>
<dbReference type="GO" id="GO:0043025">
    <property type="term" value="C:neuronal cell body"/>
    <property type="evidence" value="ECO:0007669"/>
    <property type="project" value="Ensembl"/>
</dbReference>
<feature type="region of interest" description="Disordered" evidence="7">
    <location>
        <begin position="156"/>
        <end position="183"/>
    </location>
</feature>
<feature type="compositionally biased region" description="Polar residues" evidence="7">
    <location>
        <begin position="169"/>
        <end position="183"/>
    </location>
</feature>
<dbReference type="CDD" id="cd18335">
    <property type="entry name" value="BTB_POZ_KLHL1"/>
    <property type="match status" value="1"/>
</dbReference>
<evidence type="ECO:0000256" key="5">
    <source>
        <dbReference type="ARBA" id="ARBA00023203"/>
    </source>
</evidence>
<dbReference type="Ensembl" id="ENSNVIT00000013317.1">
    <property type="protein sequence ID" value="ENSNVIP00000011365.1"/>
    <property type="gene ID" value="ENSNVIG00000008974.1"/>
</dbReference>
<dbReference type="Gene3D" id="3.30.710.10">
    <property type="entry name" value="Potassium Channel Kv1.1, Chain A"/>
    <property type="match status" value="1"/>
</dbReference>
<dbReference type="SMART" id="SM00612">
    <property type="entry name" value="Kelch"/>
    <property type="match status" value="6"/>
</dbReference>
<feature type="region of interest" description="Disordered" evidence="7">
    <location>
        <begin position="23"/>
        <end position="94"/>
    </location>
</feature>
<dbReference type="InterPro" id="IPR011333">
    <property type="entry name" value="SKP1/BTB/POZ_sf"/>
</dbReference>
<dbReference type="Pfam" id="PF00651">
    <property type="entry name" value="BTB"/>
    <property type="match status" value="1"/>
</dbReference>
<accession>A0A8C7AU74</accession>
<evidence type="ECO:0000256" key="7">
    <source>
        <dbReference type="SAM" id="MobiDB-lite"/>
    </source>
</evidence>
<proteinExistence type="predicted"/>
<feature type="compositionally biased region" description="Low complexity" evidence="7">
    <location>
        <begin position="72"/>
        <end position="89"/>
    </location>
</feature>
<comment type="subcellular location">
    <subcellularLocation>
        <location evidence="1">Cytoplasm</location>
        <location evidence="1">Cytoskeleton</location>
    </subcellularLocation>
</comment>
<dbReference type="AlphaFoldDB" id="A0A8C7AU74"/>
<dbReference type="GO" id="GO:0021680">
    <property type="term" value="P:cerebellar Purkinje cell layer development"/>
    <property type="evidence" value="ECO:0007669"/>
    <property type="project" value="Ensembl"/>
</dbReference>
<dbReference type="GeneTree" id="ENSGT00940000160425"/>
<dbReference type="KEGG" id="nvs:122907140"/>
<sequence>MSGSGRKDFDVKHILRLRWKLFSHPSPASGGPAGGGCLQQDGSGSFEHWGPSQSRLLKSQEKGSVSTFWKKPSSSSSSSSSSPSSSSSSFNPLNGTLLPVATRLQQGAPGQGTQQPARTLFYVESLEEEEVPGMDFPGPHDKGLVLQELKVEPANSSQATGEGCGHRLTATSHSLTPQSDMDSSSSEEFYQAVHHAEQTFRKMESYLKQQQLCDVILIVGNRKIPAHRLVLSSVSDYFAAMFTSDVCEAKQEEIKMEGIDPNALWDLVQFAYTGCLELKEDTIENLLAAACLLQLPQVVEVCCHFLMKLLHPSNCLGIRAFADAQGCIELMKVAHSYTMENIMEVMRNQEFLLLPAEELHKLLASDDVNVPDEETIFHALMMWVKYDMQRRCNDLSMLLAFIRLPLLPPQILADLENHALFKNDLECQKLILEAMKYHLLPERRTLMQSPRTKPRKSTVGTLYAVGGMDNNKGATTIEKYDLRTNLWIQAGMMNGRRLQFGVAVIDDKLFVIGGRDGLKTLNTVECYNPKTKTWTVLPPMSTHRHGLGVTVLEGPIYAVGGHDGWSYLNTVERWDPQSQQWTFVASMSIARSTVGVAALNGKLYSVGGRDGSSCLSSMEYYDPHTNKWNMCAPMCKRRGGVGVATCDGFLYAVGGHDAPASNHCSRLLDYVERYDPKTDTWTMVAPLSMPRDAVGVCLLGDRLYAVGGYDGQTYLNTMESYDPQTNEWTQMASLNIGRAGACVVVIKQP</sequence>
<keyword evidence="5" id="KW-0009">Actin-binding</keyword>
<dbReference type="FunFam" id="3.30.710.10:FF:000027">
    <property type="entry name" value="Kelch-like protein 4 isoform 1"/>
    <property type="match status" value="1"/>
</dbReference>
<reference evidence="9" key="2">
    <citation type="submission" date="2025-09" db="UniProtKB">
        <authorList>
            <consortium name="Ensembl"/>
        </authorList>
    </citation>
    <scope>IDENTIFICATION</scope>
</reference>
<dbReference type="SUPFAM" id="SSF117281">
    <property type="entry name" value="Kelch motif"/>
    <property type="match status" value="2"/>
</dbReference>
<organism evidence="9 10">
    <name type="scientific">Neovison vison</name>
    <name type="common">American mink</name>
    <name type="synonym">Mustela vison</name>
    <dbReference type="NCBI Taxonomy" id="452646"/>
    <lineage>
        <taxon>Eukaryota</taxon>
        <taxon>Metazoa</taxon>
        <taxon>Chordata</taxon>
        <taxon>Craniata</taxon>
        <taxon>Vertebrata</taxon>
        <taxon>Euteleostomi</taxon>
        <taxon>Mammalia</taxon>
        <taxon>Eutheria</taxon>
        <taxon>Laurasiatheria</taxon>
        <taxon>Carnivora</taxon>
        <taxon>Caniformia</taxon>
        <taxon>Musteloidea</taxon>
        <taxon>Mustelidae</taxon>
        <taxon>Mustelinae</taxon>
        <taxon>Neogale</taxon>
    </lineage>
</organism>
<dbReference type="PROSITE" id="PS50097">
    <property type="entry name" value="BTB"/>
    <property type="match status" value="1"/>
</dbReference>
<evidence type="ECO:0000313" key="10">
    <source>
        <dbReference type="Proteomes" id="UP000694425"/>
    </source>
</evidence>
<gene>
    <name evidence="9" type="primary">KLHL1</name>
</gene>
<evidence type="ECO:0000256" key="4">
    <source>
        <dbReference type="ARBA" id="ARBA00022737"/>
    </source>
</evidence>
<dbReference type="SUPFAM" id="SSF54695">
    <property type="entry name" value="POZ domain"/>
    <property type="match status" value="1"/>
</dbReference>
<dbReference type="GO" id="GO:0003779">
    <property type="term" value="F:actin binding"/>
    <property type="evidence" value="ECO:0007669"/>
    <property type="project" value="UniProtKB-KW"/>
</dbReference>
<evidence type="ECO:0000259" key="8">
    <source>
        <dbReference type="PROSITE" id="PS50097"/>
    </source>
</evidence>